<name>A0A5D3WJ08_9BACT</name>
<dbReference type="Proteomes" id="UP000324159">
    <property type="component" value="Unassembled WGS sequence"/>
</dbReference>
<proteinExistence type="predicted"/>
<dbReference type="Pfam" id="PF12773">
    <property type="entry name" value="DZR"/>
    <property type="match status" value="1"/>
</dbReference>
<dbReference type="EMBL" id="VNIB01000007">
    <property type="protein sequence ID" value="TYO98255.1"/>
    <property type="molecule type" value="Genomic_DNA"/>
</dbReference>
<comment type="caution">
    <text evidence="2">The sequence shown here is derived from an EMBL/GenBank/DDBJ whole genome shotgun (WGS) entry which is preliminary data.</text>
</comment>
<dbReference type="OrthoDB" id="5402230at2"/>
<evidence type="ECO:0000313" key="3">
    <source>
        <dbReference type="Proteomes" id="UP000324159"/>
    </source>
</evidence>
<dbReference type="AlphaFoldDB" id="A0A5D3WJ08"/>
<accession>A0A5D3WJ08</accession>
<evidence type="ECO:0000259" key="1">
    <source>
        <dbReference type="Pfam" id="PF12773"/>
    </source>
</evidence>
<feature type="domain" description="DZANK-type" evidence="1">
    <location>
        <begin position="34"/>
        <end position="77"/>
    </location>
</feature>
<reference evidence="2 3" key="1">
    <citation type="submission" date="2019-07" db="EMBL/GenBank/DDBJ databases">
        <title>Genomic Encyclopedia of Type Strains, Phase IV (KMG-IV): sequencing the most valuable type-strain genomes for metagenomic binning, comparative biology and taxonomic classification.</title>
        <authorList>
            <person name="Goeker M."/>
        </authorList>
    </citation>
    <scope>NUCLEOTIDE SEQUENCE [LARGE SCALE GENOMIC DNA]</scope>
    <source>
        <strain evidence="2 3">SS015</strain>
    </source>
</reference>
<dbReference type="RefSeq" id="WP_148896025.1">
    <property type="nucleotide sequence ID" value="NZ_VNIB01000007.1"/>
</dbReference>
<organism evidence="2 3">
    <name type="scientific">Geothermobacter ehrlichii</name>
    <dbReference type="NCBI Taxonomy" id="213224"/>
    <lineage>
        <taxon>Bacteria</taxon>
        <taxon>Pseudomonadati</taxon>
        <taxon>Thermodesulfobacteriota</taxon>
        <taxon>Desulfuromonadia</taxon>
        <taxon>Desulfuromonadales</taxon>
        <taxon>Geothermobacteraceae</taxon>
        <taxon>Geothermobacter</taxon>
    </lineage>
</organism>
<protein>
    <recommendedName>
        <fullName evidence="1">DZANK-type domain-containing protein</fullName>
    </recommendedName>
</protein>
<dbReference type="InterPro" id="IPR025874">
    <property type="entry name" value="DZR"/>
</dbReference>
<evidence type="ECO:0000313" key="2">
    <source>
        <dbReference type="EMBL" id="TYO98255.1"/>
    </source>
</evidence>
<gene>
    <name evidence="2" type="ORF">EDC39_10750</name>
</gene>
<keyword evidence="3" id="KW-1185">Reference proteome</keyword>
<sequence length="85" mass="9366">MILVLFVTLGLLLWQICCQLDRRGQKVEPSAADCGECGETIGDDWLICPRCKSLVQQHCPGCSGLHAVSDTFCPWCGIRREGRTA</sequence>